<feature type="coiled-coil region" evidence="8">
    <location>
        <begin position="1528"/>
        <end position="1696"/>
    </location>
</feature>
<feature type="coiled-coil region" evidence="8">
    <location>
        <begin position="847"/>
        <end position="881"/>
    </location>
</feature>
<evidence type="ECO:0000256" key="5">
    <source>
        <dbReference type="ARBA" id="ARBA00023175"/>
    </source>
</evidence>
<evidence type="ECO:0000256" key="2">
    <source>
        <dbReference type="ARBA" id="ARBA00022741"/>
    </source>
</evidence>
<feature type="coiled-coil region" evidence="8">
    <location>
        <begin position="1991"/>
        <end position="2018"/>
    </location>
</feature>
<protein>
    <recommendedName>
        <fullName evidence="10">Kinesin motor domain-containing protein</fullName>
    </recommendedName>
</protein>
<evidence type="ECO:0000256" key="7">
    <source>
        <dbReference type="PROSITE-ProRule" id="PRU00283"/>
    </source>
</evidence>
<dbReference type="InterPro" id="IPR036961">
    <property type="entry name" value="Kinesin_motor_dom_sf"/>
</dbReference>
<dbReference type="InterPro" id="IPR001752">
    <property type="entry name" value="Kinesin_motor_dom"/>
</dbReference>
<evidence type="ECO:0000256" key="1">
    <source>
        <dbReference type="ARBA" id="ARBA00022701"/>
    </source>
</evidence>
<evidence type="ECO:0000313" key="11">
    <source>
        <dbReference type="EMBL" id="KAJ4965860.1"/>
    </source>
</evidence>
<dbReference type="GO" id="GO:0005874">
    <property type="term" value="C:microtubule"/>
    <property type="evidence" value="ECO:0007669"/>
    <property type="project" value="UniProtKB-KW"/>
</dbReference>
<feature type="compositionally biased region" description="Low complexity" evidence="9">
    <location>
        <begin position="2688"/>
        <end position="2699"/>
    </location>
</feature>
<name>A0A9Q0QN80_9MAGN</name>
<feature type="region of interest" description="Disordered" evidence="9">
    <location>
        <begin position="2685"/>
        <end position="2720"/>
    </location>
</feature>
<feature type="region of interest" description="Disordered" evidence="9">
    <location>
        <begin position="1"/>
        <end position="23"/>
    </location>
</feature>
<feature type="coiled-coil region" evidence="8">
    <location>
        <begin position="2481"/>
        <end position="2592"/>
    </location>
</feature>
<dbReference type="GO" id="GO:0007018">
    <property type="term" value="P:microtubule-based movement"/>
    <property type="evidence" value="ECO:0007669"/>
    <property type="project" value="InterPro"/>
</dbReference>
<dbReference type="CDD" id="cd01373">
    <property type="entry name" value="KISc_KLP2_like"/>
    <property type="match status" value="1"/>
</dbReference>
<gene>
    <name evidence="11" type="ORF">NE237_017709</name>
</gene>
<feature type="coiled-coil region" evidence="8">
    <location>
        <begin position="2130"/>
        <end position="2160"/>
    </location>
</feature>
<keyword evidence="4 8" id="KW-0175">Coiled coil</keyword>
<dbReference type="Pfam" id="PF00225">
    <property type="entry name" value="Kinesin"/>
    <property type="match status" value="1"/>
</dbReference>
<evidence type="ECO:0000256" key="4">
    <source>
        <dbReference type="ARBA" id="ARBA00023054"/>
    </source>
</evidence>
<dbReference type="GO" id="GO:0008017">
    <property type="term" value="F:microtubule binding"/>
    <property type="evidence" value="ECO:0007669"/>
    <property type="project" value="InterPro"/>
</dbReference>
<evidence type="ECO:0000313" key="12">
    <source>
        <dbReference type="Proteomes" id="UP001141806"/>
    </source>
</evidence>
<feature type="compositionally biased region" description="Basic and acidic residues" evidence="9">
    <location>
        <begin position="1457"/>
        <end position="1466"/>
    </location>
</feature>
<feature type="coiled-coil region" evidence="8">
    <location>
        <begin position="2060"/>
        <end position="2091"/>
    </location>
</feature>
<evidence type="ECO:0000259" key="10">
    <source>
        <dbReference type="PROSITE" id="PS50067"/>
    </source>
</evidence>
<dbReference type="Gene3D" id="3.40.850.10">
    <property type="entry name" value="Kinesin motor domain"/>
    <property type="match status" value="1"/>
</dbReference>
<dbReference type="SUPFAM" id="SSF52540">
    <property type="entry name" value="P-loop containing nucleoside triphosphate hydrolases"/>
    <property type="match status" value="1"/>
</dbReference>
<organism evidence="11 12">
    <name type="scientific">Protea cynaroides</name>
    <dbReference type="NCBI Taxonomy" id="273540"/>
    <lineage>
        <taxon>Eukaryota</taxon>
        <taxon>Viridiplantae</taxon>
        <taxon>Streptophyta</taxon>
        <taxon>Embryophyta</taxon>
        <taxon>Tracheophyta</taxon>
        <taxon>Spermatophyta</taxon>
        <taxon>Magnoliopsida</taxon>
        <taxon>Proteales</taxon>
        <taxon>Proteaceae</taxon>
        <taxon>Protea</taxon>
    </lineage>
</organism>
<keyword evidence="12" id="KW-1185">Reference proteome</keyword>
<dbReference type="InterPro" id="IPR019821">
    <property type="entry name" value="Kinesin_motor_CS"/>
</dbReference>
<feature type="coiled-coil region" evidence="8">
    <location>
        <begin position="1359"/>
        <end position="1386"/>
    </location>
</feature>
<feature type="region of interest" description="Disordered" evidence="9">
    <location>
        <begin position="1457"/>
        <end position="1476"/>
    </location>
</feature>
<feature type="region of interest" description="Disordered" evidence="9">
    <location>
        <begin position="127"/>
        <end position="185"/>
    </location>
</feature>
<comment type="caution">
    <text evidence="11">The sequence shown here is derived from an EMBL/GenBank/DDBJ whole genome shotgun (WGS) entry which is preliminary data.</text>
</comment>
<dbReference type="InterPro" id="IPR027417">
    <property type="entry name" value="P-loop_NTPase"/>
</dbReference>
<proteinExistence type="inferred from homology"/>
<feature type="coiled-coil region" evidence="8">
    <location>
        <begin position="2621"/>
        <end position="2655"/>
    </location>
</feature>
<keyword evidence="5 7" id="KW-0505">Motor protein</keyword>
<evidence type="ECO:0000256" key="9">
    <source>
        <dbReference type="SAM" id="MobiDB-lite"/>
    </source>
</evidence>
<feature type="coiled-coil region" evidence="8">
    <location>
        <begin position="1131"/>
        <end position="1172"/>
    </location>
</feature>
<feature type="region of interest" description="Disordered" evidence="9">
    <location>
        <begin position="3048"/>
        <end position="3070"/>
    </location>
</feature>
<dbReference type="EMBL" id="JAMYWD010000007">
    <property type="protein sequence ID" value="KAJ4965860.1"/>
    <property type="molecule type" value="Genomic_DNA"/>
</dbReference>
<sequence length="3070" mass="349142">MLRDLKVFRRHSGKNPAEEEIENVPVHPEDSSLIRTDSNVTRAPLNSIQEAIQNPKTATEQEAGLRSKLDRTPSKVKGKCYDATLPLRTPDKQSVGLSIKNKFGWLRKNDGNSNDSETREVGRIDVGNAQNHASQSCRAVGTNMTPRSTRTIGRATSTNSECSSTQSTPIKSVTKPPNPAFAPLSGSRPHVSMGVRAGNFAALSKGIPVSSGPSTIVNTPEVPHFELKEDPSFWMDHNVQVLIRIRPVNNAERNSHGYLRCLKQESTQSIAWVGQPEMRFTFDHVACETVNQEMLFRVAGLPMVENCLSGYNSCMFAYGQTGSGKTYTMLGEIDELEVKPSPNRGMTPRIFEFLFARIRAEEESRRDEKLEYHCKCSFLEIYNEQITDLLDPSSTNLLLREDIKKGVYVENLTEFEVQNVTDILNLLSQGAANRRVAATNMNRESSRSHSVFTCVIESSWEKDSTTNLRFARLNLVDLAGSERQKSSGAEGERLKEAASINKSLSTLGHVIMVLVDVAHGKLRHVPYRDSRLTFLLQDSLGGNSKTMIIANVSPSTCCAAETLSTLKFAQRAKLIQNNAVVNEDSSGDILALQRQIQLLKEELSVLKRQNVSRSLSFGKTVLGDSDGDGYDNDTAPLERLPDMDHQKPEDFHGSEPLGIIRVSTKQLKSLETILAGSLRREKMADTSIKQLEAEIEQLNRLVRQREEDNLRTKMMLKFREDKIRGMESLIGGLTPYDTYLLEENRALSKETELLRAGIDRNPEVTRFAMENIRLLDQLRRYQDFYEEGERELLLAEASELRDQLVQFLEGKIARQDQDVSILTQEAGFVNRKDVSFLLELENTHKELEDCRKNLQSCMEINAKLMRELDGLHAQFKNLKAAPLDTDGNANAHKESYVESQSNQSHLLKEFENEKWKHEMLVKHTEETMNLQLELDILKIILQEERSSRGEAEERTLCLGRDLELAKERCLQVSKQFEDAMIELKDAKTLIEALESQHILSINELDGLRDSNSHNVELLSKRALEVAILKGQLCGQALRNHPPLKDPENESSPLQEKLKSMQDSLEKAKRLNMCHQSDRANQASHKREMDEVCRQAEAETAEVIVCLHEELTTLQQQIEDGNANEIQRKQSLMLLESELKVLQERLHLMTQDNERLGKVLEQKDEKIRALSEDWERLGCEIEESLSDGHEALNDVSDQLDLISSSRPRRTWISEQVGGMIRTISEKEFLIEDLRRHLEDANNIKSDMEWKLRSLRGAALAITEAQQQERNDKDNEIALLTSQLNEKNTTIIELRNRINLGQDQIRKAEVYAMVAFVIANRLSEINFDYTNALKHKDLELSESMNLDLKKDSLFGDQAAVIAEAEKQIQLLKMELESSKESCNKFKAQLFEKKELFLRLVQKLEEFEKDDILKTRDELNEFKMGVSTLNSCMNEYTEQLGGPEKIGTPGKHASIFAEGSHEGRNKTETPEGTCNKGSQVENAKKDITKSAFKLDNNVDGYSCELENSESERISKDVFDRDLTIVLLRKELESALISLRGLQAQMAKLINEKEEIHKYDKEDQKSIESLTSQVLGLQAEISSMEKESDLKITALNNKLQIVEEIAQEAGNRWHETKEVLELELSNAKVVAEQKTAEASFLLAKFEEAQETINEADVMVNALMAANDNANLEIERLKRMEEVLAEEKDFLTNEVQNLQCSNYVKDSQYDNLEKQFSSNLNETKSQILALEGIIEQVQITFKEEFESILCDLHCFKAQLLCSTKLMRSWLEDVWSEIIVKDCAVSVLHLCHMGILLETVTGLNAENGLLHHGLCESSSVIAYFRDHNLKSERELEICRTLKGKLLVDIKNSFDRITWNEDETGKVSAKLHSFEKKILDLQVQEESMLARSNSIGSELAILMKELDLSNAHALTELLDQEQVLRDKEEAMRSQTEFIILGSTSKDIESLVLASELKLMGTRKAELEREQYAFTAIIENIKKDMIFLKVDAEMEMQLLKDMEVEVTLLKKEVEEARTDRQDLSLKLKRSCLKITEMDRINKTLELDIQSLKEIASSNDKLKDELGGILEMKKRLAVQVQELEAERERLLQDQGRKETDLRSSSDHIAVLDLTNQNLQNDVCLLEASVSRLQTDLDLKDAELSKISSMEEEKESLEEELRNLKAHHCRVLKDLDEKESELQSSLSQINVFGQEQQSLHDKIHSLETSSSRLWADLDARHVELAELRHSQSVTAENLNLKSQDLETQINKINALQEENCSLRAELMSVGQNRDDLLSLLQLNAKICIDSVEALNMSKDRIFQVLEQKGITMFNNMFQDICENEERASMLITESECLEHFAEELISQNLTLKAELFRKDEVLEGLLFDLSLLQESASNAKDHKDEVEEMVDALASLEDELAIKTCELDELKTQLQEKNNMISTLELGISEKSESLKLLSLENYELRVQVENILGAKASIEEELMGRRKVTERLEEEILGMGNALGQMNYFIDSLKNDFNTVMNEKDNLESELLVLKENLEKAQALAEESEAIAIEARQIAESRKVYAEDKEEEVRLLERSVEELECTVNVLENKVEIVKGEVERQQLQREDLEMELQAVRHQMLLMHTSGVVMESEAQGFGRDDADLRRHREEKQTELLKAQKQIEILEKDMAEKDAEIAQCRSHISELNLHAEAQACEYKQKFKALEAMAEHVRPENTSSHFTNSSSNKPEKPAAKSRGSASPFKSRGSGSPFKCIGLGLTQQINSEKEEELTAGRHRIEELEALAVSRQKEVFMLNARLAAAESMTHDVIRDLLGVKLDMTNYASLLDHQQVQRIAEKARLHGEDSQVKEQVLVFKLKQQLNEFIEERQRWLEEINRKHADMVAAHIALEKLQQRDQFFTTENEMLKVENANHNKKVMELEEEVKKLSGQQNLQQRIHHHAKIKEENNLLKIQNDDLSAKLRRTEIILSRVREELARYRASNGRSPFIDFDEEQQLNDKLKENEEEKLQLAEKLVGLCTIILKAAGITKPGSDVSLPAAEEALCQLKDRITSLETELDDLKFKSRISGEKTRLSELKPLSSPNSTRGSQISFLSALSR</sequence>
<keyword evidence="3 7" id="KW-0067">ATP-binding</keyword>
<keyword evidence="1" id="KW-0493">Microtubule</keyword>
<dbReference type="PANTHER" id="PTHR37739">
    <property type="entry name" value="KINESIN-LIKE PROTEIN KIN-12D"/>
    <property type="match status" value="1"/>
</dbReference>
<dbReference type="SMART" id="SM00129">
    <property type="entry name" value="KISc"/>
    <property type="match status" value="1"/>
</dbReference>
<feature type="compositionally biased region" description="Polar residues" evidence="9">
    <location>
        <begin position="3052"/>
        <end position="3070"/>
    </location>
</feature>
<feature type="coiled-coil region" evidence="8">
    <location>
        <begin position="2875"/>
        <end position="2985"/>
    </location>
</feature>
<reference evidence="11" key="1">
    <citation type="journal article" date="2023" name="Plant J.">
        <title>The genome of the king protea, Protea cynaroides.</title>
        <authorList>
            <person name="Chang J."/>
            <person name="Duong T.A."/>
            <person name="Schoeman C."/>
            <person name="Ma X."/>
            <person name="Roodt D."/>
            <person name="Barker N."/>
            <person name="Li Z."/>
            <person name="Van de Peer Y."/>
            <person name="Mizrachi E."/>
        </authorList>
    </citation>
    <scope>NUCLEOTIDE SEQUENCE</scope>
    <source>
        <tissue evidence="11">Young leaves</tissue>
    </source>
</reference>
<feature type="coiled-coil region" evidence="8">
    <location>
        <begin position="582"/>
        <end position="609"/>
    </location>
</feature>
<evidence type="ECO:0000256" key="6">
    <source>
        <dbReference type="ARBA" id="ARBA00034488"/>
    </source>
</evidence>
<evidence type="ECO:0000256" key="8">
    <source>
        <dbReference type="SAM" id="Coils"/>
    </source>
</evidence>
<keyword evidence="2 7" id="KW-0547">Nucleotide-binding</keyword>
<dbReference type="PANTHER" id="PTHR37739:SF8">
    <property type="entry name" value="KINESIN-LIKE PROTEIN KIN-12D"/>
    <property type="match status" value="1"/>
</dbReference>
<feature type="binding site" evidence="7">
    <location>
        <begin position="319"/>
        <end position="326"/>
    </location>
    <ligand>
        <name>ATP</name>
        <dbReference type="ChEBI" id="CHEBI:30616"/>
    </ligand>
</feature>
<accession>A0A9Q0QN80</accession>
<dbReference type="InterPro" id="IPR044986">
    <property type="entry name" value="KIF15/KIN-12"/>
</dbReference>
<dbReference type="PROSITE" id="PS50067">
    <property type="entry name" value="KINESIN_MOTOR_2"/>
    <property type="match status" value="1"/>
</dbReference>
<dbReference type="PRINTS" id="PR00380">
    <property type="entry name" value="KINESINHEAVY"/>
</dbReference>
<dbReference type="OrthoDB" id="3176171at2759"/>
<feature type="domain" description="Kinesin motor" evidence="10">
    <location>
        <begin position="238"/>
        <end position="575"/>
    </location>
</feature>
<feature type="compositionally biased region" description="Polar residues" evidence="9">
    <location>
        <begin position="128"/>
        <end position="171"/>
    </location>
</feature>
<dbReference type="GO" id="GO:0005524">
    <property type="term" value="F:ATP binding"/>
    <property type="evidence" value="ECO:0007669"/>
    <property type="project" value="UniProtKB-UniRule"/>
</dbReference>
<evidence type="ECO:0000256" key="3">
    <source>
        <dbReference type="ARBA" id="ARBA00022840"/>
    </source>
</evidence>
<feature type="coiled-coil region" evidence="8">
    <location>
        <begin position="2359"/>
        <end position="2417"/>
    </location>
</feature>
<comment type="similarity">
    <text evidence="6">Belongs to the TRAFAC class myosin-kinesin ATPase superfamily. Kinesin family. KIN-12 subfamily.</text>
</comment>
<dbReference type="Proteomes" id="UP001141806">
    <property type="component" value="Unassembled WGS sequence"/>
</dbReference>
<feature type="coiled-coil region" evidence="8">
    <location>
        <begin position="681"/>
        <end position="711"/>
    </location>
</feature>
<feature type="compositionally biased region" description="Polar residues" evidence="9">
    <location>
        <begin position="1467"/>
        <end position="1476"/>
    </location>
</feature>
<dbReference type="GO" id="GO:0003777">
    <property type="term" value="F:microtubule motor activity"/>
    <property type="evidence" value="ECO:0007669"/>
    <property type="project" value="InterPro"/>
</dbReference>
<dbReference type="PROSITE" id="PS00411">
    <property type="entry name" value="KINESIN_MOTOR_1"/>
    <property type="match status" value="1"/>
</dbReference>
<dbReference type="FunFam" id="3.40.850.10:FF:000033">
    <property type="entry name" value="Kinesin-like protein KIN-12E"/>
    <property type="match status" value="1"/>
</dbReference>